<proteinExistence type="predicted"/>
<reference evidence="7 8" key="1">
    <citation type="submission" date="2023-07" db="EMBL/GenBank/DDBJ databases">
        <title>Sorghum-associated microbial communities from plants grown in Nebraska, USA.</title>
        <authorList>
            <person name="Schachtman D."/>
        </authorList>
    </citation>
    <scope>NUCLEOTIDE SEQUENCE [LARGE SCALE GENOMIC DNA]</scope>
    <source>
        <strain evidence="7 8">DS1316</strain>
    </source>
</reference>
<dbReference type="Gene3D" id="3.50.50.60">
    <property type="entry name" value="FAD/NAD(P)-binding domain"/>
    <property type="match status" value="2"/>
</dbReference>
<evidence type="ECO:0000256" key="5">
    <source>
        <dbReference type="ARBA" id="ARBA00023027"/>
    </source>
</evidence>
<evidence type="ECO:0000259" key="6">
    <source>
        <dbReference type="Pfam" id="PF01593"/>
    </source>
</evidence>
<name>A0ABU1M1F0_9BURK</name>
<protein>
    <submittedName>
        <fullName evidence="7">Phytoene dehydrogenase-like protein</fullName>
    </submittedName>
</protein>
<evidence type="ECO:0000313" key="8">
    <source>
        <dbReference type="Proteomes" id="UP001264340"/>
    </source>
</evidence>
<dbReference type="PANTHER" id="PTHR46091">
    <property type="entry name" value="BLR7054 PROTEIN"/>
    <property type="match status" value="1"/>
</dbReference>
<evidence type="ECO:0000313" key="7">
    <source>
        <dbReference type="EMBL" id="MDR6412839.1"/>
    </source>
</evidence>
<dbReference type="PANTHER" id="PTHR46091:SF3">
    <property type="entry name" value="AMINE OXIDASE DOMAIN-CONTAINING PROTEIN"/>
    <property type="match status" value="1"/>
</dbReference>
<dbReference type="Proteomes" id="UP001264340">
    <property type="component" value="Unassembled WGS sequence"/>
</dbReference>
<dbReference type="SUPFAM" id="SSF51905">
    <property type="entry name" value="FAD/NAD(P)-binding domain"/>
    <property type="match status" value="1"/>
</dbReference>
<organism evidence="7 8">
    <name type="scientific">Paraburkholderia terricola</name>
    <dbReference type="NCBI Taxonomy" id="169427"/>
    <lineage>
        <taxon>Bacteria</taxon>
        <taxon>Pseudomonadati</taxon>
        <taxon>Pseudomonadota</taxon>
        <taxon>Betaproteobacteria</taxon>
        <taxon>Burkholderiales</taxon>
        <taxon>Burkholderiaceae</taxon>
        <taxon>Paraburkholderia</taxon>
    </lineage>
</organism>
<gene>
    <name evidence="7" type="ORF">J2804_006275</name>
</gene>
<evidence type="ECO:0000256" key="3">
    <source>
        <dbReference type="ARBA" id="ARBA00022827"/>
    </source>
</evidence>
<dbReference type="InterPro" id="IPR052206">
    <property type="entry name" value="Retinol_saturase"/>
</dbReference>
<keyword evidence="5" id="KW-0520">NAD</keyword>
<keyword evidence="2" id="KW-0732">Signal</keyword>
<evidence type="ECO:0000256" key="4">
    <source>
        <dbReference type="ARBA" id="ARBA00022857"/>
    </source>
</evidence>
<evidence type="ECO:0000256" key="1">
    <source>
        <dbReference type="ARBA" id="ARBA00022630"/>
    </source>
</evidence>
<keyword evidence="3" id="KW-0274">FAD</keyword>
<dbReference type="Pfam" id="PF01593">
    <property type="entry name" value="Amino_oxidase"/>
    <property type="match status" value="1"/>
</dbReference>
<keyword evidence="4" id="KW-0521">NADP</keyword>
<keyword evidence="1" id="KW-0285">Flavoprotein</keyword>
<keyword evidence="8" id="KW-1185">Reference proteome</keyword>
<evidence type="ECO:0000256" key="2">
    <source>
        <dbReference type="ARBA" id="ARBA00022729"/>
    </source>
</evidence>
<dbReference type="PRINTS" id="PR00411">
    <property type="entry name" value="PNDRDTASEI"/>
</dbReference>
<accession>A0ABU1M1F0</accession>
<dbReference type="RefSeq" id="WP_310127157.1">
    <property type="nucleotide sequence ID" value="NZ_JAVDQV010000021.1"/>
</dbReference>
<sequence>MAQVDSRPADAPRADYDVVVIGAGIGGLAAGALLADAGARVLLVERQAVLGGYCHSWYRKVKVNGDIHKFRFDAGAVEFSGAHDGGTLSVLFDRLRVRERIEWLRCDHTYRIGQTVIRVPPDWRDYVAQLGAAFPHEVSGIAAFFDAMRQVAESRQWLAAANGGIARQARTDEERARFQREHAFAAKWVDRPVVELLAAHVTQAAARTALLRLSHFLTADMHTLTVGNASNLYRFYFVGGYYPRGGTGLVANTLADAIRERGGHVMSRTEVRRIRLEGGCVRGVVLDDGREIDADIVVSNSDFRRTFGELLPADALTPDLRASVEGMRPTASGFTVYLAMDFVPTGVRSYTVDGSYAFHIPSLLDPTAAAPGCSVFEVRTIFDKTDNWFCGQEERSLNAWRKSPEYALRKRRFGDWLLTRAEGLVPNLRKHILYRTDASPLTYARYSHASHGALYGWTGRPGAFDSGCTPIDGLYLVGSSALGAGVEGAVISAANAADAILPGLLSCGTRFPAAGAPAANIDGFPDLRGTVPAFSS</sequence>
<dbReference type="InterPro" id="IPR002937">
    <property type="entry name" value="Amino_oxidase"/>
</dbReference>
<dbReference type="EMBL" id="JAVDRP010000025">
    <property type="protein sequence ID" value="MDR6412839.1"/>
    <property type="molecule type" value="Genomic_DNA"/>
</dbReference>
<feature type="domain" description="Amine oxidase" evidence="6">
    <location>
        <begin position="25"/>
        <end position="501"/>
    </location>
</feature>
<dbReference type="InterPro" id="IPR036188">
    <property type="entry name" value="FAD/NAD-bd_sf"/>
</dbReference>
<comment type="caution">
    <text evidence="7">The sequence shown here is derived from an EMBL/GenBank/DDBJ whole genome shotgun (WGS) entry which is preliminary data.</text>
</comment>